<organism evidence="1 2">
    <name type="scientific">Shewanella halifaxensis (strain HAW-EB4)</name>
    <dbReference type="NCBI Taxonomy" id="458817"/>
    <lineage>
        <taxon>Bacteria</taxon>
        <taxon>Pseudomonadati</taxon>
        <taxon>Pseudomonadota</taxon>
        <taxon>Gammaproteobacteria</taxon>
        <taxon>Alteromonadales</taxon>
        <taxon>Shewanellaceae</taxon>
        <taxon>Shewanella</taxon>
    </lineage>
</organism>
<dbReference type="RefSeq" id="WP_012276658.1">
    <property type="nucleotide sequence ID" value="NC_010334.1"/>
</dbReference>
<dbReference type="EMBL" id="CP000931">
    <property type="protein sequence ID" value="ABZ76118.1"/>
    <property type="molecule type" value="Genomic_DNA"/>
</dbReference>
<gene>
    <name evidence="1" type="ordered locus">Shal_1552</name>
</gene>
<dbReference type="eggNOG" id="ENOG5031JBP">
    <property type="taxonomic scope" value="Bacteria"/>
</dbReference>
<dbReference type="STRING" id="458817.Shal_1552"/>
<dbReference type="KEGG" id="shl:Shal_1552"/>
<accession>B0TND2</accession>
<name>B0TND2_SHEHH</name>
<protein>
    <submittedName>
        <fullName evidence="1">Uncharacterized protein</fullName>
    </submittedName>
</protein>
<reference evidence="1" key="1">
    <citation type="submission" date="2008-01" db="EMBL/GenBank/DDBJ databases">
        <title>Complete sequence of Shewanella halifaxensis HAW-EB4.</title>
        <authorList>
            <consortium name="US DOE Joint Genome Institute"/>
            <person name="Copeland A."/>
            <person name="Lucas S."/>
            <person name="Lapidus A."/>
            <person name="Glavina del Rio T."/>
            <person name="Dalin E."/>
            <person name="Tice H."/>
            <person name="Bruce D."/>
            <person name="Goodwin L."/>
            <person name="Pitluck S."/>
            <person name="Sims D."/>
            <person name="Brettin T."/>
            <person name="Detter J.C."/>
            <person name="Han C."/>
            <person name="Kuske C.R."/>
            <person name="Schmutz J."/>
            <person name="Larimer F."/>
            <person name="Land M."/>
            <person name="Hauser L."/>
            <person name="Kyrpides N."/>
            <person name="Kim E."/>
            <person name="Zhao J.-S."/>
            <person name="Richardson P."/>
        </authorList>
    </citation>
    <scope>NUCLEOTIDE SEQUENCE [LARGE SCALE GENOMIC DNA]</scope>
    <source>
        <strain evidence="1">HAW-EB4</strain>
    </source>
</reference>
<evidence type="ECO:0000313" key="1">
    <source>
        <dbReference type="EMBL" id="ABZ76118.1"/>
    </source>
</evidence>
<dbReference type="AlphaFoldDB" id="B0TND2"/>
<keyword evidence="2" id="KW-1185">Reference proteome</keyword>
<evidence type="ECO:0000313" key="2">
    <source>
        <dbReference type="Proteomes" id="UP000001317"/>
    </source>
</evidence>
<dbReference type="Proteomes" id="UP000001317">
    <property type="component" value="Chromosome"/>
</dbReference>
<dbReference type="HOGENOM" id="CLU_204002_0_0_6"/>
<proteinExistence type="predicted"/>
<sequence>MMWNWLTQKLAKNDQVRRKKVKIDIPYEQHRYRIEDFDVKSSADVAKKQPSKLKSFN</sequence>